<dbReference type="GO" id="GO:0003700">
    <property type="term" value="F:DNA-binding transcription factor activity"/>
    <property type="evidence" value="ECO:0007669"/>
    <property type="project" value="InterPro"/>
</dbReference>
<proteinExistence type="inferred from homology"/>
<keyword evidence="7" id="KW-1185">Reference proteome</keyword>
<dbReference type="Gene3D" id="3.40.190.290">
    <property type="match status" value="1"/>
</dbReference>
<dbReference type="InterPro" id="IPR017685">
    <property type="entry name" value="ArgP"/>
</dbReference>
<evidence type="ECO:0000313" key="6">
    <source>
        <dbReference type="EMBL" id="OAP49908.1"/>
    </source>
</evidence>
<gene>
    <name evidence="6" type="ORF">ATB98_03340</name>
</gene>
<name>A0A178YQR5_SINSA</name>
<dbReference type="InterPro" id="IPR036388">
    <property type="entry name" value="WH-like_DNA-bd_sf"/>
</dbReference>
<evidence type="ECO:0000256" key="4">
    <source>
        <dbReference type="ARBA" id="ARBA00023163"/>
    </source>
</evidence>
<dbReference type="NCBIfam" id="NF002964">
    <property type="entry name" value="PRK03635.1"/>
    <property type="match status" value="1"/>
</dbReference>
<dbReference type="PRINTS" id="PR00039">
    <property type="entry name" value="HTHLYSR"/>
</dbReference>
<evidence type="ECO:0000256" key="2">
    <source>
        <dbReference type="ARBA" id="ARBA00023015"/>
    </source>
</evidence>
<evidence type="ECO:0000259" key="5">
    <source>
        <dbReference type="PROSITE" id="PS50931"/>
    </source>
</evidence>
<dbReference type="InterPro" id="IPR036390">
    <property type="entry name" value="WH_DNA-bd_sf"/>
</dbReference>
<dbReference type="PANTHER" id="PTHR30579">
    <property type="entry name" value="TRANSCRIPTIONAL REGULATOR"/>
    <property type="match status" value="1"/>
</dbReference>
<reference evidence="6 7" key="1">
    <citation type="submission" date="2015-11" db="EMBL/GenBank/DDBJ databases">
        <title>Ensifer anhuiense sp. nov., an effective nitrogen fixation bacterium with Glycine soja.</title>
        <authorList>
            <person name="Yan H."/>
            <person name="Chen W."/>
        </authorList>
    </citation>
    <scope>NUCLEOTIDE SEQUENCE [LARGE SCALE GENOMIC DNA]</scope>
    <source>
        <strain evidence="6 7">LMG 7837</strain>
    </source>
</reference>
<dbReference type="Proteomes" id="UP000078507">
    <property type="component" value="Unassembled WGS sequence"/>
</dbReference>
<dbReference type="EMBL" id="LNQB01000049">
    <property type="protein sequence ID" value="OAP49908.1"/>
    <property type="molecule type" value="Genomic_DNA"/>
</dbReference>
<dbReference type="Pfam" id="PF03466">
    <property type="entry name" value="LysR_substrate"/>
    <property type="match status" value="1"/>
</dbReference>
<dbReference type="PROSITE" id="PS50931">
    <property type="entry name" value="HTH_LYSR"/>
    <property type="match status" value="1"/>
</dbReference>
<keyword evidence="2" id="KW-0805">Transcription regulation</keyword>
<comment type="caution">
    <text evidence="6">The sequence shown here is derived from an EMBL/GenBank/DDBJ whole genome shotgun (WGS) entry which is preliminary data.</text>
</comment>
<dbReference type="InterPro" id="IPR005119">
    <property type="entry name" value="LysR_subst-bd"/>
</dbReference>
<protein>
    <recommendedName>
        <fullName evidence="5">HTH lysR-type domain-containing protein</fullName>
    </recommendedName>
</protein>
<dbReference type="SUPFAM" id="SSF53850">
    <property type="entry name" value="Periplasmic binding protein-like II"/>
    <property type="match status" value="1"/>
</dbReference>
<organism evidence="6 7">
    <name type="scientific">Sinorhizobium saheli</name>
    <dbReference type="NCBI Taxonomy" id="36856"/>
    <lineage>
        <taxon>Bacteria</taxon>
        <taxon>Pseudomonadati</taxon>
        <taxon>Pseudomonadota</taxon>
        <taxon>Alphaproteobacteria</taxon>
        <taxon>Hyphomicrobiales</taxon>
        <taxon>Rhizobiaceae</taxon>
        <taxon>Sinorhizobium/Ensifer group</taxon>
        <taxon>Sinorhizobium</taxon>
    </lineage>
</organism>
<dbReference type="PANTHER" id="PTHR30579:SF2">
    <property type="entry name" value="HTH-TYPE TRANSCRIPTIONAL REGULATOR ARGP"/>
    <property type="match status" value="1"/>
</dbReference>
<dbReference type="AlphaFoldDB" id="A0A178YQR5"/>
<dbReference type="InterPro" id="IPR000847">
    <property type="entry name" value="LysR_HTH_N"/>
</dbReference>
<keyword evidence="4" id="KW-0804">Transcription</keyword>
<sequence>MIDYQAVKAVVSVIRLGSFDRAARELKVTQSAVSQRVKQLEQRLGVALIVRGSPCSATTAGAQLVYHFERVELLERQLASRMPGLIGPGSLPGRMTIRIAANPEWLGSWILDAVSDFVRSAPFLVDLVLNETIPTPERLRAGEVVAAVTLGEERLEDHDSCSLGSLRLLAVATPGYSSRHFPQGASPEAMAKAPGLAMGSTDPFPKRWVKAALGDGVESPVHRLPSRASIFDAALAGIGWGIVPAHLAAAHLKSGTLTELIKGTGVDLPVQWQVHRVAVQQLEGLTAAIIRLAQQSLKLDGIS</sequence>
<dbReference type="NCBIfam" id="TIGR03298">
    <property type="entry name" value="argP"/>
    <property type="match status" value="1"/>
</dbReference>
<dbReference type="OrthoDB" id="9811588at2"/>
<accession>A0A178YQR5</accession>
<dbReference type="SUPFAM" id="SSF46785">
    <property type="entry name" value="Winged helix' DNA-binding domain"/>
    <property type="match status" value="1"/>
</dbReference>
<dbReference type="RefSeq" id="WP_066868692.1">
    <property type="nucleotide sequence ID" value="NZ_LNQB01000049.1"/>
</dbReference>
<evidence type="ECO:0000313" key="7">
    <source>
        <dbReference type="Proteomes" id="UP000078507"/>
    </source>
</evidence>
<dbReference type="GO" id="GO:0003677">
    <property type="term" value="F:DNA binding"/>
    <property type="evidence" value="ECO:0007669"/>
    <property type="project" value="UniProtKB-KW"/>
</dbReference>
<dbReference type="STRING" id="36856.ATB98_03340"/>
<dbReference type="Pfam" id="PF00126">
    <property type="entry name" value="HTH_1"/>
    <property type="match status" value="1"/>
</dbReference>
<dbReference type="InterPro" id="IPR050176">
    <property type="entry name" value="LTTR"/>
</dbReference>
<comment type="similarity">
    <text evidence="1">Belongs to the LysR transcriptional regulatory family.</text>
</comment>
<evidence type="ECO:0000256" key="3">
    <source>
        <dbReference type="ARBA" id="ARBA00023125"/>
    </source>
</evidence>
<keyword evidence="3" id="KW-0238">DNA-binding</keyword>
<evidence type="ECO:0000256" key="1">
    <source>
        <dbReference type="ARBA" id="ARBA00009437"/>
    </source>
</evidence>
<feature type="domain" description="HTH lysR-type" evidence="5">
    <location>
        <begin position="2"/>
        <end position="58"/>
    </location>
</feature>
<dbReference type="Gene3D" id="1.10.10.10">
    <property type="entry name" value="Winged helix-like DNA-binding domain superfamily/Winged helix DNA-binding domain"/>
    <property type="match status" value="1"/>
</dbReference>